<sequence>MKISRLDHFTLRTPKLEQTTTFFEQVVGLQTGPRPSFRFDGRWMYWGDWAALHLIEDKPDDTHLLAYLGTRDTSGTALAGPLDHIAFRCTDLPAFEARLRRLGVGYRARTVPDLGEHQVFVLEPNGITVEFIFSTAEMASWVGHAEYAPSPAVAGDSM</sequence>
<dbReference type="SUPFAM" id="SSF54593">
    <property type="entry name" value="Glyoxalase/Bleomycin resistance protein/Dihydroxybiphenyl dioxygenase"/>
    <property type="match status" value="1"/>
</dbReference>
<keyword evidence="2" id="KW-0223">Dioxygenase</keyword>
<dbReference type="Pfam" id="PF00903">
    <property type="entry name" value="Glyoxalase"/>
    <property type="match status" value="1"/>
</dbReference>
<keyword evidence="2" id="KW-0560">Oxidoreductase</keyword>
<dbReference type="Proteomes" id="UP000280434">
    <property type="component" value="Unassembled WGS sequence"/>
</dbReference>
<evidence type="ECO:0000259" key="1">
    <source>
        <dbReference type="PROSITE" id="PS51819"/>
    </source>
</evidence>
<feature type="domain" description="VOC" evidence="1">
    <location>
        <begin position="5"/>
        <end position="134"/>
    </location>
</feature>
<dbReference type="EMBL" id="RBZV01000006">
    <property type="protein sequence ID" value="RKP46930.1"/>
    <property type="molecule type" value="Genomic_DNA"/>
</dbReference>
<protein>
    <submittedName>
        <fullName evidence="2">Extradiol dioxygenase</fullName>
    </submittedName>
</protein>
<organism evidence="2 3">
    <name type="scientific">Trinickia fusca</name>
    <dbReference type="NCBI Taxonomy" id="2419777"/>
    <lineage>
        <taxon>Bacteria</taxon>
        <taxon>Pseudomonadati</taxon>
        <taxon>Pseudomonadota</taxon>
        <taxon>Betaproteobacteria</taxon>
        <taxon>Burkholderiales</taxon>
        <taxon>Burkholderiaceae</taxon>
        <taxon>Trinickia</taxon>
    </lineage>
</organism>
<proteinExistence type="predicted"/>
<dbReference type="RefSeq" id="WP_121278825.1">
    <property type="nucleotide sequence ID" value="NZ_RBZV01000006.1"/>
</dbReference>
<dbReference type="PANTHER" id="PTHR46142:SF3">
    <property type="entry name" value="F18B13.24 PROTEIN"/>
    <property type="match status" value="1"/>
</dbReference>
<dbReference type="InterPro" id="IPR029068">
    <property type="entry name" value="Glyas_Bleomycin-R_OHBP_Dase"/>
</dbReference>
<gene>
    <name evidence="2" type="ORF">D7S89_16410</name>
</gene>
<evidence type="ECO:0000313" key="3">
    <source>
        <dbReference type="Proteomes" id="UP000280434"/>
    </source>
</evidence>
<reference evidence="2 3" key="1">
    <citation type="submission" date="2018-10" db="EMBL/GenBank/DDBJ databases">
        <title>Paraburkholderia sp. 7MK8-2, isolated from soil.</title>
        <authorList>
            <person name="Gao Z.-H."/>
            <person name="Qiu L.-H."/>
        </authorList>
    </citation>
    <scope>NUCLEOTIDE SEQUENCE [LARGE SCALE GENOMIC DNA]</scope>
    <source>
        <strain evidence="2 3">7MK8-2</strain>
    </source>
</reference>
<name>A0A494X8Z0_9BURK</name>
<dbReference type="InterPro" id="IPR037523">
    <property type="entry name" value="VOC_core"/>
</dbReference>
<dbReference type="PANTHER" id="PTHR46142">
    <property type="match status" value="1"/>
</dbReference>
<dbReference type="InterPro" id="IPR004360">
    <property type="entry name" value="Glyas_Fos-R_dOase_dom"/>
</dbReference>
<dbReference type="AlphaFoldDB" id="A0A494X8Z0"/>
<dbReference type="OrthoDB" id="8562712at2"/>
<dbReference type="PROSITE" id="PS51819">
    <property type="entry name" value="VOC"/>
    <property type="match status" value="1"/>
</dbReference>
<dbReference type="Gene3D" id="3.10.180.10">
    <property type="entry name" value="2,3-Dihydroxybiphenyl 1,2-Dioxygenase, domain 1"/>
    <property type="match status" value="1"/>
</dbReference>
<evidence type="ECO:0000313" key="2">
    <source>
        <dbReference type="EMBL" id="RKP46930.1"/>
    </source>
</evidence>
<comment type="caution">
    <text evidence="2">The sequence shown here is derived from an EMBL/GenBank/DDBJ whole genome shotgun (WGS) entry which is preliminary data.</text>
</comment>
<accession>A0A494X8Z0</accession>
<keyword evidence="3" id="KW-1185">Reference proteome</keyword>
<dbReference type="GO" id="GO:0051213">
    <property type="term" value="F:dioxygenase activity"/>
    <property type="evidence" value="ECO:0007669"/>
    <property type="project" value="UniProtKB-KW"/>
</dbReference>